<feature type="domain" description="LysM" evidence="1">
    <location>
        <begin position="1"/>
        <end position="45"/>
    </location>
</feature>
<keyword evidence="3" id="KW-1185">Reference proteome</keyword>
<dbReference type="PANTHER" id="PTHR33734:SF22">
    <property type="entry name" value="MEMBRANE-BOUND LYTIC MUREIN TRANSGLYCOSYLASE D"/>
    <property type="match status" value="1"/>
</dbReference>
<feature type="domain" description="LysM" evidence="1">
    <location>
        <begin position="195"/>
        <end position="239"/>
    </location>
</feature>
<comment type="caution">
    <text evidence="2">The sequence shown here is derived from an EMBL/GenBank/DDBJ whole genome shotgun (WGS) entry which is preliminary data.</text>
</comment>
<dbReference type="PROSITE" id="PS51782">
    <property type="entry name" value="LYSM"/>
    <property type="match status" value="5"/>
</dbReference>
<feature type="domain" description="LysM" evidence="1">
    <location>
        <begin position="253"/>
        <end position="297"/>
    </location>
</feature>
<dbReference type="Gene3D" id="3.10.350.10">
    <property type="entry name" value="LysM domain"/>
    <property type="match status" value="5"/>
</dbReference>
<dbReference type="Proteomes" id="UP000531840">
    <property type="component" value="Unassembled WGS sequence"/>
</dbReference>
<sequence>MIHIVKKGETLYSIASKYGMTVEGLKAINGLSGPVEARVGQRLIVNNYINIPSVGTGTGSGVGPGSILVPDTYTIRAGDTLGAIAQRFGTTVANLQRINGIANPNVIYAGQVIKLKDFQPTTPTVDNYLYLTGNTYTVQPGDTLGEIAQRFGTTVAELQRINGITNPNLIYVGQVLSVKSIPTTNPNNNSGGSQTTYTVVWGDTLSGIALKFGTTVAELQRLNGLVNPNLIHVGQVLVINASTSGSSNYTPGKTYTVVSGDTLSGIAQRFGTTVAELQRLNGIVNPNLIHVGQVLVISQGTGGNSVVPNGPAYPNADGYYVTGEQLRQIGWTVVNDRMVNDLNRCLKEYNITTLSRIRHFISQCSHESGGGKWTKELADGNAYNWRQDLGNTQYGDGPKFKGGGYIQLTGRYNYTQFANAMGDQNIVNIGVDYVAQNYPWTSAGFWWNRNSMNQLCDQNPTVEQVTRRVNGGYNGLADRKYWYNRCVEVIKSVNIIKNSNNYSLPPEPSLSSKDSIFKVIGLIEELEQAYNEFKNGRYKKYDKNYIPLTSVEGCLNYLSKYYLSQFKFAASITPYDTIFGAFMREYKQSLIEKLDRYIGSNRVDVKDNIGGSNDIAHMCCTMLAYKISNVAPDFWTGWGGDLATGMADVHNYKEKLPNVDVQLIANAVIGGHKENPSNLIRNNINLGLRCNFTDICDDADAIGISRILSRKQEDTYTLSKTLKEYYNNLTTKQRYSQYQYDGLDFSSLENLNSSIWNKMNNIASSLDEATIKKFKDFKGDSNELEQKAASKAFANYIWRKSR</sequence>
<dbReference type="RefSeq" id="WP_179940193.1">
    <property type="nucleotide sequence ID" value="NZ_JACBYF010000002.1"/>
</dbReference>
<evidence type="ECO:0000259" key="1">
    <source>
        <dbReference type="PROSITE" id="PS51782"/>
    </source>
</evidence>
<feature type="domain" description="LysM" evidence="1">
    <location>
        <begin position="71"/>
        <end position="115"/>
    </location>
</feature>
<dbReference type="InterPro" id="IPR023346">
    <property type="entry name" value="Lysozyme-like_dom_sf"/>
</dbReference>
<dbReference type="Pfam" id="PF01476">
    <property type="entry name" value="LysM"/>
    <property type="match status" value="5"/>
</dbReference>
<evidence type="ECO:0000313" key="3">
    <source>
        <dbReference type="Proteomes" id="UP000531840"/>
    </source>
</evidence>
<dbReference type="Gene3D" id="1.10.530.10">
    <property type="match status" value="1"/>
</dbReference>
<accession>A0ABX2T118</accession>
<dbReference type="EMBL" id="JACBYF010000002">
    <property type="protein sequence ID" value="NYS46900.1"/>
    <property type="molecule type" value="Genomic_DNA"/>
</dbReference>
<gene>
    <name evidence="2" type="ORF">HZY85_01655</name>
</gene>
<dbReference type="SUPFAM" id="SSF53955">
    <property type="entry name" value="Lysozyme-like"/>
    <property type="match status" value="1"/>
</dbReference>
<dbReference type="InterPro" id="IPR018392">
    <property type="entry name" value="LysM"/>
</dbReference>
<reference evidence="2 3" key="1">
    <citation type="submission" date="2020-07" db="EMBL/GenBank/DDBJ databases">
        <title>MOT database genomes.</title>
        <authorList>
            <person name="Joseph S."/>
            <person name="Aduse-Opoku J."/>
            <person name="Hashim A."/>
            <person name="Wade W."/>
            <person name="Curtis M."/>
        </authorList>
    </citation>
    <scope>NUCLEOTIDE SEQUENCE [LARGE SCALE GENOMIC DNA]</scope>
    <source>
        <strain evidence="2 3">CIP 106318</strain>
    </source>
</reference>
<evidence type="ECO:0000313" key="2">
    <source>
        <dbReference type="EMBL" id="NYS46900.1"/>
    </source>
</evidence>
<protein>
    <submittedName>
        <fullName evidence="2">LysM peptidoglycan-binding domain-containing protein</fullName>
    </submittedName>
</protein>
<feature type="domain" description="LysM" evidence="1">
    <location>
        <begin position="134"/>
        <end position="178"/>
    </location>
</feature>
<name>A0ABX2T118_9BACL</name>
<organism evidence="2 3">
    <name type="scientific">Gemelliphila palaticanis</name>
    <dbReference type="NCBI Taxonomy" id="81950"/>
    <lineage>
        <taxon>Bacteria</taxon>
        <taxon>Bacillati</taxon>
        <taxon>Bacillota</taxon>
        <taxon>Bacilli</taxon>
        <taxon>Bacillales</taxon>
        <taxon>Gemellaceae</taxon>
        <taxon>Gemelliphila</taxon>
    </lineage>
</organism>
<dbReference type="CDD" id="cd00118">
    <property type="entry name" value="LysM"/>
    <property type="match status" value="5"/>
</dbReference>
<dbReference type="SUPFAM" id="SSF54106">
    <property type="entry name" value="LysM domain"/>
    <property type="match status" value="5"/>
</dbReference>
<dbReference type="InterPro" id="IPR036779">
    <property type="entry name" value="LysM_dom_sf"/>
</dbReference>
<dbReference type="PANTHER" id="PTHR33734">
    <property type="entry name" value="LYSM DOMAIN-CONTAINING GPI-ANCHORED PROTEIN 2"/>
    <property type="match status" value="1"/>
</dbReference>
<proteinExistence type="predicted"/>
<dbReference type="SMART" id="SM00257">
    <property type="entry name" value="LysM"/>
    <property type="match status" value="5"/>
</dbReference>